<evidence type="ECO:0000313" key="8">
    <source>
        <dbReference type="Proteomes" id="UP000095038"/>
    </source>
</evidence>
<keyword evidence="1 5" id="KW-0349">Heme</keyword>
<dbReference type="Pfam" id="PF00173">
    <property type="entry name" value="Cyt-b5"/>
    <property type="match status" value="1"/>
</dbReference>
<evidence type="ECO:0000256" key="1">
    <source>
        <dbReference type="ARBA" id="ARBA00022617"/>
    </source>
</evidence>
<evidence type="ECO:0000256" key="2">
    <source>
        <dbReference type="ARBA" id="ARBA00022723"/>
    </source>
</evidence>
<accession>A0A1D2VRZ4</accession>
<dbReference type="Gene3D" id="3.10.120.10">
    <property type="entry name" value="Cytochrome b5-like heme/steroid binding domain"/>
    <property type="match status" value="1"/>
</dbReference>
<feature type="non-terminal residue" evidence="7">
    <location>
        <position position="76"/>
    </location>
</feature>
<dbReference type="InterPro" id="IPR001199">
    <property type="entry name" value="Cyt_B5-like_heme/steroid-bd"/>
</dbReference>
<feature type="domain" description="Cytochrome b5 heme-binding" evidence="6">
    <location>
        <begin position="1"/>
        <end position="76"/>
    </location>
</feature>
<keyword evidence="2 5" id="KW-0479">Metal-binding</keyword>
<sequence length="76" mass="8461">KTYTLEEIANHTSPNDLWMIIYGKVYSITPSFISSHPGGPEVLLDCGGIDASSFFEDVGHSEYSREMLSPFYIGEL</sequence>
<evidence type="ECO:0000256" key="4">
    <source>
        <dbReference type="ARBA" id="ARBA00038168"/>
    </source>
</evidence>
<dbReference type="RefSeq" id="XP_020050676.1">
    <property type="nucleotide sequence ID" value="XM_020189902.1"/>
</dbReference>
<dbReference type="PROSITE" id="PS00191">
    <property type="entry name" value="CYTOCHROME_B5_1"/>
    <property type="match status" value="1"/>
</dbReference>
<dbReference type="STRING" id="1344418.A0A1D2VRZ4"/>
<evidence type="ECO:0000313" key="7">
    <source>
        <dbReference type="EMBL" id="ODV64369.1"/>
    </source>
</evidence>
<dbReference type="GO" id="GO:0020037">
    <property type="term" value="F:heme binding"/>
    <property type="evidence" value="ECO:0007669"/>
    <property type="project" value="UniProtKB-UniRule"/>
</dbReference>
<evidence type="ECO:0000259" key="6">
    <source>
        <dbReference type="PROSITE" id="PS50255"/>
    </source>
</evidence>
<dbReference type="SUPFAM" id="SSF55856">
    <property type="entry name" value="Cytochrome b5-like heme/steroid binding domain"/>
    <property type="match status" value="1"/>
</dbReference>
<evidence type="ECO:0000256" key="3">
    <source>
        <dbReference type="ARBA" id="ARBA00023004"/>
    </source>
</evidence>
<dbReference type="PANTHER" id="PTHR19359">
    <property type="entry name" value="CYTOCHROME B5"/>
    <property type="match status" value="1"/>
</dbReference>
<name>A0A1D2VRZ4_9ASCO</name>
<comment type="similarity">
    <text evidence="4 5">Belongs to the cytochrome b5 family.</text>
</comment>
<dbReference type="InterPro" id="IPR036400">
    <property type="entry name" value="Cyt_B5-like_heme/steroid_sf"/>
</dbReference>
<dbReference type="PROSITE" id="PS50255">
    <property type="entry name" value="CYTOCHROME_B5_2"/>
    <property type="match status" value="1"/>
</dbReference>
<dbReference type="InParanoid" id="A0A1D2VRZ4"/>
<dbReference type="SMART" id="SM01117">
    <property type="entry name" value="Cyt-b5"/>
    <property type="match status" value="1"/>
</dbReference>
<dbReference type="Proteomes" id="UP000095038">
    <property type="component" value="Unassembled WGS sequence"/>
</dbReference>
<proteinExistence type="inferred from homology"/>
<feature type="non-terminal residue" evidence="7">
    <location>
        <position position="1"/>
    </location>
</feature>
<dbReference type="AlphaFoldDB" id="A0A1D2VRZ4"/>
<dbReference type="EMBL" id="KV454475">
    <property type="protein sequence ID" value="ODV64369.1"/>
    <property type="molecule type" value="Genomic_DNA"/>
</dbReference>
<dbReference type="InterPro" id="IPR050668">
    <property type="entry name" value="Cytochrome_b5"/>
</dbReference>
<dbReference type="InterPro" id="IPR018506">
    <property type="entry name" value="Cyt_B5_heme-BS"/>
</dbReference>
<gene>
    <name evidence="7" type="ORF">ASCRUDRAFT_25662</name>
</gene>
<dbReference type="GO" id="GO:0046872">
    <property type="term" value="F:metal ion binding"/>
    <property type="evidence" value="ECO:0007669"/>
    <property type="project" value="UniProtKB-UniRule"/>
</dbReference>
<evidence type="ECO:0000256" key="5">
    <source>
        <dbReference type="RuleBase" id="RU362121"/>
    </source>
</evidence>
<reference evidence="8" key="1">
    <citation type="submission" date="2016-05" db="EMBL/GenBank/DDBJ databases">
        <title>Comparative genomics of biotechnologically important yeasts.</title>
        <authorList>
            <consortium name="DOE Joint Genome Institute"/>
            <person name="Riley R."/>
            <person name="Haridas S."/>
            <person name="Wolfe K.H."/>
            <person name="Lopes M.R."/>
            <person name="Hittinger C.T."/>
            <person name="Goker M."/>
            <person name="Salamov A."/>
            <person name="Wisecaver J."/>
            <person name="Long T.M."/>
            <person name="Aerts A.L."/>
            <person name="Barry K."/>
            <person name="Choi C."/>
            <person name="Clum A."/>
            <person name="Coughlan A.Y."/>
            <person name="Deshpande S."/>
            <person name="Douglass A.P."/>
            <person name="Hanson S.J."/>
            <person name="Klenk H.-P."/>
            <person name="Labutti K."/>
            <person name="Lapidus A."/>
            <person name="Lindquist E."/>
            <person name="Lipzen A."/>
            <person name="Meier-Kolthoff J.P."/>
            <person name="Ohm R.A."/>
            <person name="Otillar R.P."/>
            <person name="Pangilinan J."/>
            <person name="Peng Y."/>
            <person name="Rokas A."/>
            <person name="Rosa C.A."/>
            <person name="Scheuner C."/>
            <person name="Sibirny A.A."/>
            <person name="Slot J.C."/>
            <person name="Stielow J.B."/>
            <person name="Sun H."/>
            <person name="Kurtzman C.P."/>
            <person name="Blackwell M."/>
            <person name="Grigoriev I.V."/>
            <person name="Jeffries T.W."/>
        </authorList>
    </citation>
    <scope>NUCLEOTIDE SEQUENCE [LARGE SCALE GENOMIC DNA]</scope>
    <source>
        <strain evidence="8">DSM 1968</strain>
    </source>
</reference>
<dbReference type="GeneID" id="30963538"/>
<dbReference type="PANTHER" id="PTHR19359:SF95">
    <property type="entry name" value="CYTOCHROME B5 TYPE B"/>
    <property type="match status" value="1"/>
</dbReference>
<dbReference type="OrthoDB" id="260519at2759"/>
<protein>
    <submittedName>
        <fullName evidence="7">Cytochrome b5</fullName>
    </submittedName>
</protein>
<keyword evidence="8" id="KW-1185">Reference proteome</keyword>
<dbReference type="PRINTS" id="PR00363">
    <property type="entry name" value="CYTOCHROMEB5"/>
</dbReference>
<dbReference type="GO" id="GO:0016020">
    <property type="term" value="C:membrane"/>
    <property type="evidence" value="ECO:0007669"/>
    <property type="project" value="TreeGrafter"/>
</dbReference>
<keyword evidence="3 5" id="KW-0408">Iron</keyword>
<organism evidence="7 8">
    <name type="scientific">Ascoidea rubescens DSM 1968</name>
    <dbReference type="NCBI Taxonomy" id="1344418"/>
    <lineage>
        <taxon>Eukaryota</taxon>
        <taxon>Fungi</taxon>
        <taxon>Dikarya</taxon>
        <taxon>Ascomycota</taxon>
        <taxon>Saccharomycotina</taxon>
        <taxon>Saccharomycetes</taxon>
        <taxon>Ascoideaceae</taxon>
        <taxon>Ascoidea</taxon>
    </lineage>
</organism>